<dbReference type="Gene3D" id="3.30.60.30">
    <property type="match status" value="1"/>
</dbReference>
<evidence type="ECO:0000256" key="1">
    <source>
        <dbReference type="ARBA" id="ARBA00004651"/>
    </source>
</evidence>
<keyword evidence="4 8" id="KW-0812">Transmembrane</keyword>
<dbReference type="InterPro" id="IPR020846">
    <property type="entry name" value="MFS_dom"/>
</dbReference>
<keyword evidence="8" id="KW-0813">Transport</keyword>
<comment type="subcellular location">
    <subcellularLocation>
        <location evidence="1 8">Cell membrane</location>
        <topology evidence="1 8">Multi-pass membrane protein</topology>
    </subcellularLocation>
</comment>
<keyword evidence="8" id="KW-0406">Ion transport</keyword>
<proteinExistence type="inferred from homology"/>
<keyword evidence="12" id="KW-1185">Reference proteome</keyword>
<dbReference type="InterPro" id="IPR036259">
    <property type="entry name" value="MFS_trans_sf"/>
</dbReference>
<feature type="transmembrane region" description="Helical" evidence="8">
    <location>
        <begin position="203"/>
        <end position="231"/>
    </location>
</feature>
<dbReference type="NCBIfam" id="TIGR00805">
    <property type="entry name" value="oat"/>
    <property type="match status" value="1"/>
</dbReference>
<dbReference type="PANTHER" id="PTHR11388">
    <property type="entry name" value="ORGANIC ANION TRANSPORTER"/>
    <property type="match status" value="1"/>
</dbReference>
<dbReference type="PANTHER" id="PTHR11388:SF89">
    <property type="entry name" value="SOLUTE CARRIER ORGANIC ANION TRANSPORTER FAMILY MEMBER 1B3"/>
    <property type="match status" value="1"/>
</dbReference>
<name>A0ABM0LEQ7_MICOH</name>
<accession>A0ABM0LEQ7</accession>
<evidence type="ECO:0000313" key="13">
    <source>
        <dbReference type="RefSeq" id="XP_005364615.1"/>
    </source>
</evidence>
<dbReference type="SUPFAM" id="SSF100895">
    <property type="entry name" value="Kazal-type serine protease inhibitors"/>
    <property type="match status" value="1"/>
</dbReference>
<evidence type="ECO:0000256" key="4">
    <source>
        <dbReference type="ARBA" id="ARBA00022692"/>
    </source>
</evidence>
<evidence type="ECO:0000259" key="11">
    <source>
        <dbReference type="PROSITE" id="PS51465"/>
    </source>
</evidence>
<feature type="transmembrane region" description="Helical" evidence="8">
    <location>
        <begin position="372"/>
        <end position="393"/>
    </location>
</feature>
<feature type="transmembrane region" description="Helical" evidence="8">
    <location>
        <begin position="96"/>
        <end position="117"/>
    </location>
</feature>
<dbReference type="GeneID" id="101993002"/>
<feature type="transmembrane region" description="Helical" evidence="8">
    <location>
        <begin position="333"/>
        <end position="352"/>
    </location>
</feature>
<feature type="transmembrane region" description="Helical" evidence="8">
    <location>
        <begin position="621"/>
        <end position="644"/>
    </location>
</feature>
<dbReference type="InterPro" id="IPR004156">
    <property type="entry name" value="OATP"/>
</dbReference>
<dbReference type="RefSeq" id="XP_005364615.1">
    <property type="nucleotide sequence ID" value="XM_005364558.1"/>
</dbReference>
<gene>
    <name evidence="13" type="primary">Slco1b3</name>
</gene>
<feature type="transmembrane region" description="Helical" evidence="8">
    <location>
        <begin position="68"/>
        <end position="89"/>
    </location>
</feature>
<evidence type="ECO:0000313" key="12">
    <source>
        <dbReference type="Proteomes" id="UP000694915"/>
    </source>
</evidence>
<feature type="region of interest" description="Disordered" evidence="9">
    <location>
        <begin position="1"/>
        <end position="20"/>
    </location>
</feature>
<dbReference type="Pfam" id="PF03137">
    <property type="entry name" value="OATP"/>
    <property type="match status" value="1"/>
</dbReference>
<feature type="transmembrane region" description="Helical" evidence="8">
    <location>
        <begin position="531"/>
        <end position="555"/>
    </location>
</feature>
<keyword evidence="3" id="KW-1003">Cell membrane</keyword>
<feature type="transmembrane region" description="Helical" evidence="8">
    <location>
        <begin position="567"/>
        <end position="588"/>
    </location>
</feature>
<evidence type="ECO:0000259" key="10">
    <source>
        <dbReference type="PROSITE" id="PS50850"/>
    </source>
</evidence>
<feature type="transmembrane region" description="Helical" evidence="8">
    <location>
        <begin position="251"/>
        <end position="275"/>
    </location>
</feature>
<evidence type="ECO:0000256" key="5">
    <source>
        <dbReference type="ARBA" id="ARBA00022989"/>
    </source>
</evidence>
<dbReference type="PROSITE" id="PS50850">
    <property type="entry name" value="MFS"/>
    <property type="match status" value="1"/>
</dbReference>
<keyword evidence="5 8" id="KW-1133">Transmembrane helix</keyword>
<evidence type="ECO:0000256" key="2">
    <source>
        <dbReference type="ARBA" id="ARBA00009657"/>
    </source>
</evidence>
<dbReference type="Pfam" id="PF07648">
    <property type="entry name" value="Kazal_2"/>
    <property type="match status" value="1"/>
</dbReference>
<dbReference type="Proteomes" id="UP000694915">
    <property type="component" value="Chromosome 14"/>
</dbReference>
<evidence type="ECO:0000256" key="6">
    <source>
        <dbReference type="ARBA" id="ARBA00023136"/>
    </source>
</evidence>
<dbReference type="InterPro" id="IPR036058">
    <property type="entry name" value="Kazal_dom_sf"/>
</dbReference>
<dbReference type="PROSITE" id="PS51465">
    <property type="entry name" value="KAZAL_2"/>
    <property type="match status" value="1"/>
</dbReference>
<feature type="region of interest" description="Disordered" evidence="9">
    <location>
        <begin position="667"/>
        <end position="690"/>
    </location>
</feature>
<dbReference type="InterPro" id="IPR002350">
    <property type="entry name" value="Kazal_dom"/>
</dbReference>
<evidence type="ECO:0000256" key="9">
    <source>
        <dbReference type="SAM" id="MobiDB-lite"/>
    </source>
</evidence>
<feature type="transmembrane region" description="Helical" evidence="8">
    <location>
        <begin position="29"/>
        <end position="48"/>
    </location>
</feature>
<dbReference type="SUPFAM" id="SSF103473">
    <property type="entry name" value="MFS general substrate transporter"/>
    <property type="match status" value="1"/>
</dbReference>
<feature type="domain" description="Major facilitator superfamily (MFS) profile" evidence="10">
    <location>
        <begin position="30"/>
        <end position="648"/>
    </location>
</feature>
<evidence type="ECO:0000256" key="8">
    <source>
        <dbReference type="RuleBase" id="RU362056"/>
    </source>
</evidence>
<reference evidence="13" key="1">
    <citation type="submission" date="2025-08" db="UniProtKB">
        <authorList>
            <consortium name="RefSeq"/>
        </authorList>
    </citation>
    <scope>IDENTIFICATION</scope>
</reference>
<feature type="domain" description="Kazal-like" evidence="11">
    <location>
        <begin position="449"/>
        <end position="506"/>
    </location>
</feature>
<feature type="transmembrane region" description="Helical" evidence="8">
    <location>
        <begin position="166"/>
        <end position="191"/>
    </location>
</feature>
<keyword evidence="7" id="KW-1015">Disulfide bond</keyword>
<feature type="transmembrane region" description="Helical" evidence="8">
    <location>
        <begin position="400"/>
        <end position="420"/>
    </location>
</feature>
<dbReference type="Gene3D" id="1.20.1250.20">
    <property type="entry name" value="MFS general substrate transporter like domains"/>
    <property type="match status" value="2"/>
</dbReference>
<keyword evidence="6 8" id="KW-0472">Membrane</keyword>
<organism evidence="12 13">
    <name type="scientific">Microtus ochrogaster</name>
    <name type="common">Prairie vole</name>
    <dbReference type="NCBI Taxonomy" id="79684"/>
    <lineage>
        <taxon>Eukaryota</taxon>
        <taxon>Metazoa</taxon>
        <taxon>Chordata</taxon>
        <taxon>Craniata</taxon>
        <taxon>Vertebrata</taxon>
        <taxon>Euteleostomi</taxon>
        <taxon>Mammalia</taxon>
        <taxon>Eutheria</taxon>
        <taxon>Euarchontoglires</taxon>
        <taxon>Glires</taxon>
        <taxon>Rodentia</taxon>
        <taxon>Myomorpha</taxon>
        <taxon>Muroidea</taxon>
        <taxon>Cricetidae</taxon>
        <taxon>Arvicolinae</taxon>
        <taxon>Microtus</taxon>
    </lineage>
</organism>
<evidence type="ECO:0000256" key="3">
    <source>
        <dbReference type="ARBA" id="ARBA00022475"/>
    </source>
</evidence>
<comment type="similarity">
    <text evidence="2 8">Belongs to the organo anion transporter (TC 2.A.60) family.</text>
</comment>
<protein>
    <recommendedName>
        <fullName evidence="8">Solute carrier organic anion transporter family member</fullName>
    </recommendedName>
</protein>
<evidence type="ECO:0000256" key="7">
    <source>
        <dbReference type="ARBA" id="ARBA00023157"/>
    </source>
</evidence>
<sequence>MEQTRHLNKTAEVQPSRPGKTRRCDGFKMFLAALSLSYICKALNAIVMKSSITQIERRFDIPSSTSGLIDGGFEIGNLMVIVFVSYFGSRLHRPKLIGIGCFIMGLGSIMTAMPHFFMGYYRYSENDISSLSNSTLMCLVNQTTSFTETSPEIVGKGCEKGSKSRMWVYVLMGNMLRGIGETPIVPLGISYIDDFAKEGHSSLYLGILHTVAMIGPIIGFIMSSVFARLYVDIGYVDLSSIRITPGDARWVGAWWLSFLVSGSLSIIASIPFFFLPKILKTSQKQRKNSSSPNVLQTDKEKNHMTNLIKQEKKAPANMTGFLKSLKSILTNHLYVIFLVLTLLQISSFIGSFTYLFKFIEQQFSRSASDANFVLGVITLPAMASGMFLGGYIIKRFKFTVIGIAKFAFFTTSVSYVIHLLNFPLICENKSFAGLTLTYDGMNSVDSHIDVPLSYCNSNCSCDKSQWEPICGKNGVTYISPCLAGCKSSSGNRNSNSTVFYDCSCIRDSDLLSSNFSARLGECPRNKCKNNYYFYIALQVLNSFFVALGSTCFMMILMKTVQPELKSLAMGFHSLVVRTLGGILAPIYYGALIDKTCMKWSVTSCGVRGACRVYNSTLFGTIYLGLNALLKTPALILYVVLIYAMKKKYDRKDNKTLGNDGKVIDEANPESLNKNGYHSVPAGGTCNETPL</sequence>